<dbReference type="EMBL" id="JARXRO010000016">
    <property type="protein sequence ID" value="MDH5834338.1"/>
    <property type="molecule type" value="Genomic_DNA"/>
</dbReference>
<gene>
    <name evidence="1" type="ORF">QFW81_10425</name>
</gene>
<name>A0ABT6JUG6_9GAMM</name>
<comment type="caution">
    <text evidence="1">The sequence shown here is derived from an EMBL/GenBank/DDBJ whole genome shotgun (WGS) entry which is preliminary data.</text>
</comment>
<evidence type="ECO:0000313" key="2">
    <source>
        <dbReference type="Proteomes" id="UP001156873"/>
    </source>
</evidence>
<evidence type="ECO:0000313" key="1">
    <source>
        <dbReference type="EMBL" id="MDH5834338.1"/>
    </source>
</evidence>
<dbReference type="Proteomes" id="UP001156873">
    <property type="component" value="Unassembled WGS sequence"/>
</dbReference>
<dbReference type="RefSeq" id="WP_280578712.1">
    <property type="nucleotide sequence ID" value="NZ_JARXRO010000016.1"/>
</dbReference>
<protein>
    <submittedName>
        <fullName evidence="1">Uncharacterized protein</fullName>
    </submittedName>
</protein>
<accession>A0ABT6JUG6</accession>
<proteinExistence type="predicted"/>
<keyword evidence="2" id="KW-1185">Reference proteome</keyword>
<sequence length="95" mass="10481">MADAACQLFLVYVETRTSPHPDPAPDLVALAPGLYLTESAQTRSRLYHALKRRLDPVRLMVAPLADDPKFKGMQAGALAWLRSRPRRRGADAPDA</sequence>
<organism evidence="1 2">
    <name type="scientific">Luteimonas kalidii</name>
    <dbReference type="NCBI Taxonomy" id="3042025"/>
    <lineage>
        <taxon>Bacteria</taxon>
        <taxon>Pseudomonadati</taxon>
        <taxon>Pseudomonadota</taxon>
        <taxon>Gammaproteobacteria</taxon>
        <taxon>Lysobacterales</taxon>
        <taxon>Lysobacteraceae</taxon>
        <taxon>Luteimonas</taxon>
    </lineage>
</organism>
<reference evidence="1 2" key="1">
    <citation type="submission" date="2023-04" db="EMBL/GenBank/DDBJ databases">
        <title>Luteimonas sp. M1R5S59.</title>
        <authorList>
            <person name="Sun J.-Q."/>
        </authorList>
    </citation>
    <scope>NUCLEOTIDE SEQUENCE [LARGE SCALE GENOMIC DNA]</scope>
    <source>
        <strain evidence="1 2">M1R5S59</strain>
    </source>
</reference>